<keyword evidence="1 2" id="KW-0597">Phosphoprotein</keyword>
<feature type="modified residue" description="4-aspartylphosphate" evidence="2">
    <location>
        <position position="51"/>
    </location>
</feature>
<name>A0A932A5V2_9BACT</name>
<protein>
    <submittedName>
        <fullName evidence="5">Response regulator transcription factor</fullName>
    </submittedName>
</protein>
<comment type="caution">
    <text evidence="5">The sequence shown here is derived from an EMBL/GenBank/DDBJ whole genome shotgun (WGS) entry which is preliminary data.</text>
</comment>
<dbReference type="GO" id="GO:0000160">
    <property type="term" value="P:phosphorelay signal transduction system"/>
    <property type="evidence" value="ECO:0007669"/>
    <property type="project" value="InterPro"/>
</dbReference>
<dbReference type="InterPro" id="IPR011006">
    <property type="entry name" value="CheY-like_superfamily"/>
</dbReference>
<dbReference type="PANTHER" id="PTHR44591:SF3">
    <property type="entry name" value="RESPONSE REGULATORY DOMAIN-CONTAINING PROTEIN"/>
    <property type="match status" value="1"/>
</dbReference>
<proteinExistence type="predicted"/>
<dbReference type="AlphaFoldDB" id="A0A932A5V2"/>
<dbReference type="EMBL" id="JACPNR010000002">
    <property type="protein sequence ID" value="MBI2677246.1"/>
    <property type="molecule type" value="Genomic_DNA"/>
</dbReference>
<dbReference type="SUPFAM" id="SSF52172">
    <property type="entry name" value="CheY-like"/>
    <property type="match status" value="1"/>
</dbReference>
<dbReference type="CDD" id="cd17574">
    <property type="entry name" value="REC_OmpR"/>
    <property type="match status" value="1"/>
</dbReference>
<evidence type="ECO:0000256" key="3">
    <source>
        <dbReference type="SAM" id="MobiDB-lite"/>
    </source>
</evidence>
<dbReference type="SMART" id="SM00448">
    <property type="entry name" value="REC"/>
    <property type="match status" value="1"/>
</dbReference>
<dbReference type="Pfam" id="PF00072">
    <property type="entry name" value="Response_reg"/>
    <property type="match status" value="1"/>
</dbReference>
<dbReference type="PROSITE" id="PS50110">
    <property type="entry name" value="RESPONSE_REGULATORY"/>
    <property type="match status" value="1"/>
</dbReference>
<feature type="domain" description="Response regulatory" evidence="4">
    <location>
        <begin position="2"/>
        <end position="118"/>
    </location>
</feature>
<evidence type="ECO:0000313" key="6">
    <source>
        <dbReference type="Proteomes" id="UP000779809"/>
    </source>
</evidence>
<accession>A0A932A5V2</accession>
<dbReference type="Proteomes" id="UP000779809">
    <property type="component" value="Unassembled WGS sequence"/>
</dbReference>
<evidence type="ECO:0000256" key="1">
    <source>
        <dbReference type="ARBA" id="ARBA00022553"/>
    </source>
</evidence>
<dbReference type="Gene3D" id="3.40.50.2300">
    <property type="match status" value="1"/>
</dbReference>
<dbReference type="InterPro" id="IPR001789">
    <property type="entry name" value="Sig_transdc_resp-reg_receiver"/>
</dbReference>
<evidence type="ECO:0000259" key="4">
    <source>
        <dbReference type="PROSITE" id="PS50110"/>
    </source>
</evidence>
<feature type="region of interest" description="Disordered" evidence="3">
    <location>
        <begin position="130"/>
        <end position="157"/>
    </location>
</feature>
<evidence type="ECO:0000256" key="2">
    <source>
        <dbReference type="PROSITE-ProRule" id="PRU00169"/>
    </source>
</evidence>
<sequence length="157" mass="16741">MDILIADDDQVLANLLSARLRKLGYKTVVAFDAMQAVMLAMKVIPAAVLLDLGMPGGTGIEVLRRLRSSNRTSTVPIVVLTGTIESDMGDRVLEMGADAFFKKPLDFEEIEATLRRLIDDSGVKHMGFTAPGTAHGDGQLSRVNATGAPGGSSQKTR</sequence>
<evidence type="ECO:0000313" key="5">
    <source>
        <dbReference type="EMBL" id="MBI2677246.1"/>
    </source>
</evidence>
<gene>
    <name evidence="5" type="ORF">HYX28_00535</name>
</gene>
<dbReference type="InterPro" id="IPR050595">
    <property type="entry name" value="Bact_response_regulator"/>
</dbReference>
<organism evidence="5 6">
    <name type="scientific">Candidatus Korobacter versatilis</name>
    <dbReference type="NCBI Taxonomy" id="658062"/>
    <lineage>
        <taxon>Bacteria</taxon>
        <taxon>Pseudomonadati</taxon>
        <taxon>Acidobacteriota</taxon>
        <taxon>Terriglobia</taxon>
        <taxon>Terriglobales</taxon>
        <taxon>Candidatus Korobacteraceae</taxon>
        <taxon>Candidatus Korobacter</taxon>
    </lineage>
</organism>
<reference evidence="5" key="1">
    <citation type="submission" date="2020-07" db="EMBL/GenBank/DDBJ databases">
        <title>Huge and variable diversity of episymbiotic CPR bacteria and DPANN archaea in groundwater ecosystems.</title>
        <authorList>
            <person name="He C.Y."/>
            <person name="Keren R."/>
            <person name="Whittaker M."/>
            <person name="Farag I.F."/>
            <person name="Doudna J."/>
            <person name="Cate J.H.D."/>
            <person name="Banfield J.F."/>
        </authorList>
    </citation>
    <scope>NUCLEOTIDE SEQUENCE</scope>
    <source>
        <strain evidence="5">NC_groundwater_580_Pr5_B-0.1um_64_19</strain>
    </source>
</reference>
<dbReference type="PANTHER" id="PTHR44591">
    <property type="entry name" value="STRESS RESPONSE REGULATOR PROTEIN 1"/>
    <property type="match status" value="1"/>
</dbReference>